<dbReference type="PANTHER" id="PTHR30376">
    <property type="entry name" value="SIGMA FACTOR RPOH HEAT SHOCK RELATED"/>
    <property type="match status" value="1"/>
</dbReference>
<keyword evidence="12" id="KW-1185">Reference proteome</keyword>
<dbReference type="GO" id="GO:0016987">
    <property type="term" value="F:sigma factor activity"/>
    <property type="evidence" value="ECO:0007669"/>
    <property type="project" value="UniProtKB-UniRule"/>
</dbReference>
<comment type="subcellular location">
    <subcellularLocation>
        <location evidence="7">Cytoplasm</location>
    </subcellularLocation>
</comment>
<dbReference type="Gene3D" id="1.20.120.1810">
    <property type="match status" value="1"/>
</dbReference>
<evidence type="ECO:0000256" key="6">
    <source>
        <dbReference type="ARBA" id="ARBA00023163"/>
    </source>
</evidence>
<dbReference type="HAMAP" id="MF_00961">
    <property type="entry name" value="Sigma70_RpoH"/>
    <property type="match status" value="1"/>
</dbReference>
<comment type="subunit">
    <text evidence="7">Interacts with the RNA polymerase core enzyme.</text>
</comment>
<sequence length="318" mass="35473">MTIATRSAPTTLPAHAASWSVLPALGNLDAYISAVNRMPMLTPEEEQSYARRLREHNDVEAAGRLVMSHLRVVVAVSRQYLGYGLPQGDLIQEGNIGLMKAVRRFDPDQGVRLVSYALHWIKAEIHEYILKNWRMVKVATTKAQRKLFFNLRSLKNELKADSALLDGDTHRSTLTDDEIDQVARQLNVKREEVMEMETRLAGGDVLLDPSPNDDDDKAHLAPIAYLADSSQEPTAIIEARERDTLASNGIQNALAALDERSRRVVQERWLNVNDDGSGGMTLHELAAEYGVSAERIRQIEAAAMKKMKKTMMAEMATA</sequence>
<dbReference type="InterPro" id="IPR007630">
    <property type="entry name" value="RNA_pol_sigma70_r4"/>
</dbReference>
<organism evidence="11 12">
    <name type="scientific">Lampropedia hyalina DSM 16112</name>
    <dbReference type="NCBI Taxonomy" id="1122156"/>
    <lineage>
        <taxon>Bacteria</taxon>
        <taxon>Pseudomonadati</taxon>
        <taxon>Pseudomonadota</taxon>
        <taxon>Betaproteobacteria</taxon>
        <taxon>Burkholderiales</taxon>
        <taxon>Comamonadaceae</taxon>
        <taxon>Lampropedia</taxon>
    </lineage>
</organism>
<reference evidence="11 12" key="1">
    <citation type="submission" date="2016-11" db="EMBL/GenBank/DDBJ databases">
        <authorList>
            <person name="Jaros S."/>
            <person name="Januszkiewicz K."/>
            <person name="Wedrychowicz H."/>
        </authorList>
    </citation>
    <scope>NUCLEOTIDE SEQUENCE [LARGE SCALE GENOMIC DNA]</scope>
    <source>
        <strain evidence="11 12">DSM 16112</strain>
    </source>
</reference>
<feature type="domain" description="RNA polymerase sigma-70" evidence="9">
    <location>
        <begin position="89"/>
        <end position="102"/>
    </location>
</feature>
<dbReference type="GO" id="GO:0006352">
    <property type="term" value="P:DNA-templated transcription initiation"/>
    <property type="evidence" value="ECO:0007669"/>
    <property type="project" value="UniProtKB-UniRule"/>
</dbReference>
<dbReference type="STRING" id="1122156.SAMN02745117_01505"/>
<dbReference type="EMBL" id="FQUZ01000015">
    <property type="protein sequence ID" value="SHF20349.1"/>
    <property type="molecule type" value="Genomic_DNA"/>
</dbReference>
<gene>
    <name evidence="7" type="primary">rpoH</name>
    <name evidence="11" type="ORF">SAMN02745117_01505</name>
</gene>
<keyword evidence="4 7" id="KW-0731">Sigma factor</keyword>
<dbReference type="InterPro" id="IPR007627">
    <property type="entry name" value="RNA_pol_sigma70_r2"/>
</dbReference>
<dbReference type="NCBIfam" id="NF005143">
    <property type="entry name" value="PRK06596.1"/>
    <property type="match status" value="1"/>
</dbReference>
<feature type="short sequence motif" description="Interaction with polymerase core subunit RpoC" evidence="7">
    <location>
        <begin position="89"/>
        <end position="92"/>
    </location>
</feature>
<dbReference type="PRINTS" id="PR00046">
    <property type="entry name" value="SIGMA70FCT"/>
</dbReference>
<keyword evidence="3 7" id="KW-0346">Stress response</keyword>
<dbReference type="InterPro" id="IPR013325">
    <property type="entry name" value="RNA_pol_sigma_r2"/>
</dbReference>
<proteinExistence type="inferred from homology"/>
<feature type="DNA-binding region" description="H-T-H motif" evidence="7">
    <location>
        <begin position="282"/>
        <end position="301"/>
    </location>
</feature>
<feature type="region of interest" description="Sigma-70 factor domain-2" evidence="7">
    <location>
        <begin position="65"/>
        <end position="134"/>
    </location>
</feature>
<evidence type="ECO:0000256" key="3">
    <source>
        <dbReference type="ARBA" id="ARBA00023016"/>
    </source>
</evidence>
<dbReference type="Pfam" id="PF00140">
    <property type="entry name" value="Sigma70_r1_2"/>
    <property type="match status" value="1"/>
</dbReference>
<keyword evidence="6 7" id="KW-0804">Transcription</keyword>
<dbReference type="NCBIfam" id="TIGR02937">
    <property type="entry name" value="sigma70-ECF"/>
    <property type="match status" value="1"/>
</dbReference>
<dbReference type="InterPro" id="IPR014284">
    <property type="entry name" value="RNA_pol_sigma-70_dom"/>
</dbReference>
<comment type="function">
    <text evidence="7">Sigma factors are initiation factors that promote the attachment of RNA polymerase to specific initiation sites and are then released. This sigma factor is involved in regulation of expression of heat shock genes.</text>
</comment>
<evidence type="ECO:0000256" key="4">
    <source>
        <dbReference type="ARBA" id="ARBA00023082"/>
    </source>
</evidence>
<dbReference type="Pfam" id="PF04542">
    <property type="entry name" value="Sigma70_r2"/>
    <property type="match status" value="1"/>
</dbReference>
<dbReference type="InterPro" id="IPR013324">
    <property type="entry name" value="RNA_pol_sigma_r3/r4-like"/>
</dbReference>
<dbReference type="Pfam" id="PF04545">
    <property type="entry name" value="Sigma70_r4"/>
    <property type="match status" value="1"/>
</dbReference>
<evidence type="ECO:0000313" key="11">
    <source>
        <dbReference type="EMBL" id="SHF20349.1"/>
    </source>
</evidence>
<protein>
    <recommendedName>
        <fullName evidence="7 8">RNA polymerase sigma factor RpoH</fullName>
    </recommendedName>
    <alternativeName>
        <fullName evidence="7">RNA polymerase sigma-32 factor</fullName>
    </alternativeName>
</protein>
<dbReference type="Gene3D" id="1.10.10.10">
    <property type="entry name" value="Winged helix-like DNA-binding domain superfamily/Winged helix DNA-binding domain"/>
    <property type="match status" value="1"/>
</dbReference>
<dbReference type="GO" id="GO:0009408">
    <property type="term" value="P:response to heat"/>
    <property type="evidence" value="ECO:0007669"/>
    <property type="project" value="UniProtKB-UniRule"/>
</dbReference>
<dbReference type="RefSeq" id="WP_073356084.1">
    <property type="nucleotide sequence ID" value="NZ_FQUZ01000015.1"/>
</dbReference>
<comment type="caution">
    <text evidence="7">Lacks conserved residue(s) required for the propagation of feature annotation.</text>
</comment>
<dbReference type="InterPro" id="IPR000943">
    <property type="entry name" value="RNA_pol_sigma70"/>
</dbReference>
<keyword evidence="2 7" id="KW-0805">Transcription regulation</keyword>
<dbReference type="SUPFAM" id="SSF88659">
    <property type="entry name" value="Sigma3 and sigma4 domains of RNA polymerase sigma factors"/>
    <property type="match status" value="1"/>
</dbReference>
<name>A0A1M4ZQM7_9BURK</name>
<dbReference type="PROSITE" id="PS00716">
    <property type="entry name" value="SIGMA70_2"/>
    <property type="match status" value="1"/>
</dbReference>
<evidence type="ECO:0000256" key="8">
    <source>
        <dbReference type="NCBIfam" id="TIGR02392"/>
    </source>
</evidence>
<dbReference type="InterPro" id="IPR012759">
    <property type="entry name" value="RNA_pol_sigma_RpoH_proteobac"/>
</dbReference>
<keyword evidence="1 7" id="KW-0963">Cytoplasm</keyword>
<evidence type="ECO:0000256" key="2">
    <source>
        <dbReference type="ARBA" id="ARBA00023015"/>
    </source>
</evidence>
<accession>A0A1M4ZQM7</accession>
<evidence type="ECO:0000259" key="10">
    <source>
        <dbReference type="PROSITE" id="PS00716"/>
    </source>
</evidence>
<dbReference type="PANTHER" id="PTHR30376:SF3">
    <property type="entry name" value="RNA POLYMERASE SIGMA FACTOR RPOH"/>
    <property type="match status" value="1"/>
</dbReference>
<dbReference type="InterPro" id="IPR036388">
    <property type="entry name" value="WH-like_DNA-bd_sf"/>
</dbReference>
<feature type="domain" description="RNA polymerase sigma-70" evidence="10">
    <location>
        <begin position="281"/>
        <end position="307"/>
    </location>
</feature>
<evidence type="ECO:0000256" key="5">
    <source>
        <dbReference type="ARBA" id="ARBA00023125"/>
    </source>
</evidence>
<dbReference type="NCBIfam" id="TIGR02392">
    <property type="entry name" value="rpoH_proteo"/>
    <property type="match status" value="1"/>
</dbReference>
<evidence type="ECO:0000256" key="7">
    <source>
        <dbReference type="HAMAP-Rule" id="MF_00961"/>
    </source>
</evidence>
<dbReference type="OrthoDB" id="9809557at2"/>
<dbReference type="FunFam" id="1.20.120.1810:FF:000001">
    <property type="entry name" value="RNA polymerase sigma factor RpoH"/>
    <property type="match status" value="1"/>
</dbReference>
<dbReference type="SUPFAM" id="SSF88946">
    <property type="entry name" value="Sigma2 domain of RNA polymerase sigma factors"/>
    <property type="match status" value="1"/>
</dbReference>
<dbReference type="InterPro" id="IPR009042">
    <property type="entry name" value="RNA_pol_sigma70_r1_2"/>
</dbReference>
<dbReference type="PROSITE" id="PS00715">
    <property type="entry name" value="SIGMA70_1"/>
    <property type="match status" value="1"/>
</dbReference>
<evidence type="ECO:0000259" key="9">
    <source>
        <dbReference type="PROSITE" id="PS00715"/>
    </source>
</evidence>
<keyword evidence="5 7" id="KW-0238">DNA-binding</keyword>
<comment type="similarity">
    <text evidence="7">Belongs to the sigma-70 factor family. RpoH subfamily.</text>
</comment>
<dbReference type="Proteomes" id="UP000184327">
    <property type="component" value="Unassembled WGS sequence"/>
</dbReference>
<dbReference type="AlphaFoldDB" id="A0A1M4ZQM7"/>
<evidence type="ECO:0000256" key="1">
    <source>
        <dbReference type="ARBA" id="ARBA00022490"/>
    </source>
</evidence>
<evidence type="ECO:0000313" key="12">
    <source>
        <dbReference type="Proteomes" id="UP000184327"/>
    </source>
</evidence>
<dbReference type="InterPro" id="IPR050813">
    <property type="entry name" value="Sigma-70_Factor"/>
</dbReference>
<dbReference type="GO" id="GO:0003677">
    <property type="term" value="F:DNA binding"/>
    <property type="evidence" value="ECO:0007669"/>
    <property type="project" value="UniProtKB-UniRule"/>
</dbReference>
<dbReference type="GO" id="GO:0005737">
    <property type="term" value="C:cytoplasm"/>
    <property type="evidence" value="ECO:0007669"/>
    <property type="project" value="UniProtKB-SubCell"/>
</dbReference>